<dbReference type="GO" id="GO:0044295">
    <property type="term" value="C:axonal growth cone"/>
    <property type="evidence" value="ECO:0007669"/>
    <property type="project" value="TreeGrafter"/>
</dbReference>
<sequence>MYDYIFFSFTYPPSREELAYEMLALEPRASDDETLESEASLGTADSSENLNCESEGAASSRTERALVLSSMRGPRTEPTRARRPIKRESDNTESGDHNLSSPTASSCLPHLGRKRFHLHTKSPFYREPAPADVLDSAPPLHFTSRGTFNPEKGRQKLKNVKQSPQKPRDTPDSGEQRILGSDGSSQSLVLFGSNEFMV</sequence>
<feature type="compositionally biased region" description="Polar residues" evidence="5">
    <location>
        <begin position="97"/>
        <end position="106"/>
    </location>
</feature>
<evidence type="ECO:0000256" key="5">
    <source>
        <dbReference type="SAM" id="MobiDB-lite"/>
    </source>
</evidence>
<dbReference type="GO" id="GO:0005884">
    <property type="term" value="C:actin filament"/>
    <property type="evidence" value="ECO:0007669"/>
    <property type="project" value="TreeGrafter"/>
</dbReference>
<dbReference type="GO" id="GO:0051015">
    <property type="term" value="F:actin filament binding"/>
    <property type="evidence" value="ECO:0007669"/>
    <property type="project" value="TreeGrafter"/>
</dbReference>
<dbReference type="EMBL" id="KV926189">
    <property type="protein sequence ID" value="PIO37506.1"/>
    <property type="molecule type" value="Genomic_DNA"/>
</dbReference>
<keyword evidence="3" id="KW-0963">Cytoplasm</keyword>
<keyword evidence="7" id="KW-1185">Reference proteome</keyword>
<dbReference type="GO" id="GO:0016020">
    <property type="term" value="C:membrane"/>
    <property type="evidence" value="ECO:0007669"/>
    <property type="project" value="UniProtKB-SubCell"/>
</dbReference>
<protein>
    <submittedName>
        <fullName evidence="6">Uncharacterized protein</fullName>
    </submittedName>
</protein>
<feature type="region of interest" description="Disordered" evidence="5">
    <location>
        <begin position="29"/>
        <end position="109"/>
    </location>
</feature>
<feature type="region of interest" description="Disordered" evidence="5">
    <location>
        <begin position="129"/>
        <end position="186"/>
    </location>
</feature>
<evidence type="ECO:0000256" key="4">
    <source>
        <dbReference type="ARBA" id="ARBA00023136"/>
    </source>
</evidence>
<evidence type="ECO:0000256" key="2">
    <source>
        <dbReference type="ARBA" id="ARBA00004496"/>
    </source>
</evidence>
<evidence type="ECO:0000313" key="7">
    <source>
        <dbReference type="Proteomes" id="UP000228934"/>
    </source>
</evidence>
<accession>A0A2G9SBM4</accession>
<dbReference type="InterPro" id="IPR046987">
    <property type="entry name" value="Myo9"/>
</dbReference>
<feature type="compositionally biased region" description="Basic and acidic residues" evidence="5">
    <location>
        <begin position="74"/>
        <end position="96"/>
    </location>
</feature>
<dbReference type="GO" id="GO:0000146">
    <property type="term" value="F:microfilament motor activity"/>
    <property type="evidence" value="ECO:0007669"/>
    <property type="project" value="InterPro"/>
</dbReference>
<dbReference type="GO" id="GO:0045198">
    <property type="term" value="P:establishment of epithelial cell apical/basal polarity"/>
    <property type="evidence" value="ECO:0007669"/>
    <property type="project" value="TreeGrafter"/>
</dbReference>
<dbReference type="OrthoDB" id="8960641at2759"/>
<evidence type="ECO:0000313" key="6">
    <source>
        <dbReference type="EMBL" id="PIO37506.1"/>
    </source>
</evidence>
<proteinExistence type="predicted"/>
<keyword evidence="4" id="KW-0472">Membrane</keyword>
<dbReference type="GO" id="GO:0005737">
    <property type="term" value="C:cytoplasm"/>
    <property type="evidence" value="ECO:0007669"/>
    <property type="project" value="UniProtKB-SubCell"/>
</dbReference>
<organism evidence="6 7">
    <name type="scientific">Aquarana catesbeiana</name>
    <name type="common">American bullfrog</name>
    <name type="synonym">Rana catesbeiana</name>
    <dbReference type="NCBI Taxonomy" id="8400"/>
    <lineage>
        <taxon>Eukaryota</taxon>
        <taxon>Metazoa</taxon>
        <taxon>Chordata</taxon>
        <taxon>Craniata</taxon>
        <taxon>Vertebrata</taxon>
        <taxon>Euteleostomi</taxon>
        <taxon>Amphibia</taxon>
        <taxon>Batrachia</taxon>
        <taxon>Anura</taxon>
        <taxon>Neobatrachia</taxon>
        <taxon>Ranoidea</taxon>
        <taxon>Ranidae</taxon>
        <taxon>Aquarana</taxon>
    </lineage>
</organism>
<dbReference type="PANTHER" id="PTHR46184">
    <property type="entry name" value="UNCONVENTIONAL MYOSIN-IXB-LIKE PROTEIN"/>
    <property type="match status" value="1"/>
</dbReference>
<dbReference type="AlphaFoldDB" id="A0A2G9SBM4"/>
<dbReference type="PANTHER" id="PTHR46184:SF3">
    <property type="entry name" value="UNCONVENTIONAL MYOSIN-IXA"/>
    <property type="match status" value="1"/>
</dbReference>
<comment type="subcellular location">
    <subcellularLocation>
        <location evidence="2">Cytoplasm</location>
    </subcellularLocation>
    <subcellularLocation>
        <location evidence="1">Membrane</location>
    </subcellularLocation>
</comment>
<feature type="compositionally biased region" description="Basic and acidic residues" evidence="5">
    <location>
        <begin position="166"/>
        <end position="175"/>
    </location>
</feature>
<dbReference type="GO" id="GO:0035556">
    <property type="term" value="P:intracellular signal transduction"/>
    <property type="evidence" value="ECO:0007669"/>
    <property type="project" value="InterPro"/>
</dbReference>
<evidence type="ECO:0000256" key="1">
    <source>
        <dbReference type="ARBA" id="ARBA00004370"/>
    </source>
</evidence>
<name>A0A2G9SBM4_AQUCT</name>
<dbReference type="GO" id="GO:0005096">
    <property type="term" value="F:GTPase activator activity"/>
    <property type="evidence" value="ECO:0007669"/>
    <property type="project" value="InterPro"/>
</dbReference>
<reference evidence="7" key="1">
    <citation type="journal article" date="2017" name="Nat. Commun.">
        <title>The North American bullfrog draft genome provides insight into hormonal regulation of long noncoding RNA.</title>
        <authorList>
            <person name="Hammond S.A."/>
            <person name="Warren R.L."/>
            <person name="Vandervalk B.P."/>
            <person name="Kucuk E."/>
            <person name="Khan H."/>
            <person name="Gibb E.A."/>
            <person name="Pandoh P."/>
            <person name="Kirk H."/>
            <person name="Zhao Y."/>
            <person name="Jones M."/>
            <person name="Mungall A.J."/>
            <person name="Coope R."/>
            <person name="Pleasance S."/>
            <person name="Moore R.A."/>
            <person name="Holt R.A."/>
            <person name="Round J.M."/>
            <person name="Ohora S."/>
            <person name="Walle B.V."/>
            <person name="Veldhoen N."/>
            <person name="Helbing C.C."/>
            <person name="Birol I."/>
        </authorList>
    </citation>
    <scope>NUCLEOTIDE SEQUENCE [LARGE SCALE GENOMIC DNA]</scope>
</reference>
<feature type="compositionally biased region" description="Polar residues" evidence="5">
    <location>
        <begin position="43"/>
        <end position="60"/>
    </location>
</feature>
<gene>
    <name evidence="6" type="ORF">AB205_0183010</name>
</gene>
<evidence type="ECO:0000256" key="3">
    <source>
        <dbReference type="ARBA" id="ARBA00022490"/>
    </source>
</evidence>
<dbReference type="Proteomes" id="UP000228934">
    <property type="component" value="Unassembled WGS sequence"/>
</dbReference>